<evidence type="ECO:0000256" key="1">
    <source>
        <dbReference type="SAM" id="MobiDB-lite"/>
    </source>
</evidence>
<feature type="chain" id="PRO_5007292845" evidence="2">
    <location>
        <begin position="25"/>
        <end position="196"/>
    </location>
</feature>
<gene>
    <name evidence="3" type="ORF">Micbo1qcDRAFT_219893</name>
</gene>
<dbReference type="AlphaFoldDB" id="A0A136IM56"/>
<dbReference type="STRING" id="196109.A0A136IM56"/>
<proteinExistence type="predicted"/>
<evidence type="ECO:0000313" key="4">
    <source>
        <dbReference type="Proteomes" id="UP000070501"/>
    </source>
</evidence>
<dbReference type="EMBL" id="KQ964271">
    <property type="protein sequence ID" value="KXJ86050.1"/>
    <property type="molecule type" value="Genomic_DNA"/>
</dbReference>
<protein>
    <submittedName>
        <fullName evidence="3">Uncharacterized protein</fullName>
    </submittedName>
</protein>
<dbReference type="InParanoid" id="A0A136IM56"/>
<name>A0A136IM56_9PEZI</name>
<evidence type="ECO:0000256" key="2">
    <source>
        <dbReference type="SAM" id="SignalP"/>
    </source>
</evidence>
<feature type="signal peptide" evidence="2">
    <location>
        <begin position="1"/>
        <end position="24"/>
    </location>
</feature>
<keyword evidence="4" id="KW-1185">Reference proteome</keyword>
<dbReference type="OrthoDB" id="4843554at2759"/>
<keyword evidence="2" id="KW-0732">Signal</keyword>
<accession>A0A136IM56</accession>
<sequence length="196" mass="19905">MRSTTFAVLFSLAALGAAETTVDADDVPMACRNICQATIDLSRRCELQADNDNSNEDDDIVYNNCFCKEPSAQARISECATCVKANGMANANDDNEVAELMRDCGWDFAAANTTGGPVPTPTGSNTGSTGTTGTPSVSTGLTMVPTTITTGGVTATVSTPSVVSTTIQPTNVPGAGAMVTPAVQGLLVAGIAAALF</sequence>
<feature type="region of interest" description="Disordered" evidence="1">
    <location>
        <begin position="113"/>
        <end position="141"/>
    </location>
</feature>
<reference evidence="4" key="1">
    <citation type="submission" date="2016-02" db="EMBL/GenBank/DDBJ databases">
        <title>Draft genome sequence of Microdochium bolleyi, a fungal endophyte of beachgrass.</title>
        <authorList>
            <consortium name="DOE Joint Genome Institute"/>
            <person name="David A.S."/>
            <person name="May G."/>
            <person name="Haridas S."/>
            <person name="Lim J."/>
            <person name="Wang M."/>
            <person name="Labutti K."/>
            <person name="Lipzen A."/>
            <person name="Barry K."/>
            <person name="Grigoriev I.V."/>
        </authorList>
    </citation>
    <scope>NUCLEOTIDE SEQUENCE [LARGE SCALE GENOMIC DNA]</scope>
    <source>
        <strain evidence="4">J235TASD1</strain>
    </source>
</reference>
<evidence type="ECO:0000313" key="3">
    <source>
        <dbReference type="EMBL" id="KXJ86050.1"/>
    </source>
</evidence>
<organism evidence="3 4">
    <name type="scientific">Microdochium bolleyi</name>
    <dbReference type="NCBI Taxonomy" id="196109"/>
    <lineage>
        <taxon>Eukaryota</taxon>
        <taxon>Fungi</taxon>
        <taxon>Dikarya</taxon>
        <taxon>Ascomycota</taxon>
        <taxon>Pezizomycotina</taxon>
        <taxon>Sordariomycetes</taxon>
        <taxon>Xylariomycetidae</taxon>
        <taxon>Xylariales</taxon>
        <taxon>Microdochiaceae</taxon>
        <taxon>Microdochium</taxon>
    </lineage>
</organism>
<dbReference type="Proteomes" id="UP000070501">
    <property type="component" value="Unassembled WGS sequence"/>
</dbReference>